<accession>A0A455T9R8</accession>
<feature type="transmembrane region" description="Helical" evidence="13">
    <location>
        <begin position="472"/>
        <end position="489"/>
    </location>
</feature>
<evidence type="ECO:0000259" key="15">
    <source>
        <dbReference type="Pfam" id="PF08345"/>
    </source>
</evidence>
<reference evidence="16 17" key="1">
    <citation type="journal article" date="2019" name="Proc. Natl. Acad. Sci. U.S.A.">
        <title>Exaggeration and cooption of innate immunity for social defense.</title>
        <authorList>
            <person name="Kutsukake M."/>
            <person name="Moriyama M."/>
            <person name="Shigenobu S."/>
            <person name="Meng X.-Y."/>
            <person name="Nikoh N."/>
            <person name="Noda C."/>
            <person name="Kobayashi S."/>
            <person name="Fukatsu T."/>
        </authorList>
    </citation>
    <scope>NUCLEOTIDE SEQUENCE [LARGE SCALE GENOMIC DNA]</scope>
    <source>
        <strain evidence="16 17">Nmo</strain>
    </source>
</reference>
<keyword evidence="16" id="KW-0966">Cell projection</keyword>
<dbReference type="GO" id="GO:0071973">
    <property type="term" value="P:bacterial-type flagellum-dependent cell motility"/>
    <property type="evidence" value="ECO:0007669"/>
    <property type="project" value="InterPro"/>
</dbReference>
<evidence type="ECO:0000256" key="13">
    <source>
        <dbReference type="SAM" id="Phobius"/>
    </source>
</evidence>
<evidence type="ECO:0000256" key="8">
    <source>
        <dbReference type="ARBA" id="ARBA00022989"/>
    </source>
</evidence>
<keyword evidence="16" id="KW-0282">Flagellum</keyword>
<evidence type="ECO:0000256" key="2">
    <source>
        <dbReference type="ARBA" id="ARBA00004117"/>
    </source>
</evidence>
<dbReference type="GO" id="GO:0005886">
    <property type="term" value="C:plasma membrane"/>
    <property type="evidence" value="ECO:0007669"/>
    <property type="project" value="UniProtKB-SubCell"/>
</dbReference>
<dbReference type="GO" id="GO:0003774">
    <property type="term" value="F:cytoskeletal motor activity"/>
    <property type="evidence" value="ECO:0007669"/>
    <property type="project" value="InterPro"/>
</dbReference>
<gene>
    <name evidence="16" type="primary">fliF</name>
    <name evidence="16" type="ORF">BUCNMO_055</name>
</gene>
<evidence type="ECO:0000256" key="7">
    <source>
        <dbReference type="ARBA" id="ARBA00022692"/>
    </source>
</evidence>
<evidence type="ECO:0000256" key="9">
    <source>
        <dbReference type="ARBA" id="ARBA00023136"/>
    </source>
</evidence>
<dbReference type="NCBIfam" id="TIGR00206">
    <property type="entry name" value="fliF"/>
    <property type="match status" value="1"/>
</dbReference>
<evidence type="ECO:0000256" key="10">
    <source>
        <dbReference type="ARBA" id="ARBA00023143"/>
    </source>
</evidence>
<feature type="domain" description="Flagellar M-ring N-terminal" evidence="14">
    <location>
        <begin position="48"/>
        <end position="223"/>
    </location>
</feature>
<comment type="subcellular location">
    <subcellularLocation>
        <location evidence="2 12">Bacterial flagellum basal body</location>
    </subcellularLocation>
    <subcellularLocation>
        <location evidence="3">Cell membrane</location>
        <topology evidence="3">Multi-pass membrane protein</topology>
    </subcellularLocation>
</comment>
<dbReference type="Pfam" id="PF01514">
    <property type="entry name" value="YscJ_FliF"/>
    <property type="match status" value="1"/>
</dbReference>
<evidence type="ECO:0000256" key="6">
    <source>
        <dbReference type="ARBA" id="ARBA00022475"/>
    </source>
</evidence>
<keyword evidence="7 13" id="KW-0812">Transmembrane</keyword>
<evidence type="ECO:0000313" key="17">
    <source>
        <dbReference type="Proteomes" id="UP000317544"/>
    </source>
</evidence>
<dbReference type="InterPro" id="IPR045851">
    <property type="entry name" value="AMP-bd_C_sf"/>
</dbReference>
<keyword evidence="17" id="KW-1185">Reference proteome</keyword>
<dbReference type="RefSeq" id="WP_158344545.1">
    <property type="nucleotide sequence ID" value="NZ_AP019379.1"/>
</dbReference>
<evidence type="ECO:0000256" key="11">
    <source>
        <dbReference type="ARBA" id="ARBA00025936"/>
    </source>
</evidence>
<dbReference type="OrthoDB" id="8554211at2"/>
<comment type="subunit">
    <text evidence="11">The basal body constitutes a major portion of the flagellar organelle and consists of four rings (L,P,S, and M) mounted on a central rod. The M ring is integral to the inner membrane of the cell and may be connected to the flagellar rod via the S ring. The S (supramembrane ring) lies just distal to the M ring. The L and P rings lie in the outer membrane and the periplasmic space, respectively.</text>
</comment>
<keyword evidence="6" id="KW-1003">Cell membrane</keyword>
<evidence type="ECO:0000256" key="1">
    <source>
        <dbReference type="ARBA" id="ARBA00003820"/>
    </source>
</evidence>
<dbReference type="InterPro" id="IPR043427">
    <property type="entry name" value="YscJ/FliF"/>
</dbReference>
<evidence type="ECO:0000256" key="4">
    <source>
        <dbReference type="ARBA" id="ARBA00007971"/>
    </source>
</evidence>
<evidence type="ECO:0000259" key="14">
    <source>
        <dbReference type="Pfam" id="PF01514"/>
    </source>
</evidence>
<dbReference type="Pfam" id="PF08345">
    <property type="entry name" value="YscJ_FliF_C"/>
    <property type="match status" value="1"/>
</dbReference>
<evidence type="ECO:0000256" key="12">
    <source>
        <dbReference type="PIRNR" id="PIRNR004862"/>
    </source>
</evidence>
<keyword evidence="8 13" id="KW-1133">Transmembrane helix</keyword>
<protein>
    <recommendedName>
        <fullName evidence="5 12">Flagellar M-ring protein</fullName>
    </recommendedName>
</protein>
<dbReference type="Gene3D" id="3.30.300.30">
    <property type="match status" value="1"/>
</dbReference>
<comment type="function">
    <text evidence="1 12">The M ring may be actively involved in energy transduction.</text>
</comment>
<evidence type="ECO:0000256" key="3">
    <source>
        <dbReference type="ARBA" id="ARBA00004651"/>
    </source>
</evidence>
<dbReference type="EMBL" id="AP019379">
    <property type="protein sequence ID" value="BBI01074.1"/>
    <property type="molecule type" value="Genomic_DNA"/>
</dbReference>
<keyword evidence="9 13" id="KW-0472">Membrane</keyword>
<dbReference type="PRINTS" id="PR01009">
    <property type="entry name" value="FLGMRINGFLIF"/>
</dbReference>
<organism evidence="16 17">
    <name type="scientific">Buchnera aphidicola</name>
    <name type="common">Nipponaphis monzeni</name>
    <dbReference type="NCBI Taxonomy" id="2495405"/>
    <lineage>
        <taxon>Bacteria</taxon>
        <taxon>Pseudomonadati</taxon>
        <taxon>Pseudomonadota</taxon>
        <taxon>Gammaproteobacteria</taxon>
        <taxon>Enterobacterales</taxon>
        <taxon>Erwiniaceae</taxon>
        <taxon>Buchnera</taxon>
    </lineage>
</organism>
<dbReference type="InterPro" id="IPR006182">
    <property type="entry name" value="FliF_N_dom"/>
</dbReference>
<evidence type="ECO:0000256" key="5">
    <source>
        <dbReference type="ARBA" id="ARBA00017949"/>
    </source>
</evidence>
<dbReference type="PANTHER" id="PTHR30046:SF0">
    <property type="entry name" value="FLAGELLAR M-RING PROTEIN"/>
    <property type="match status" value="1"/>
</dbReference>
<keyword evidence="16" id="KW-0969">Cilium</keyword>
<dbReference type="Proteomes" id="UP000317544">
    <property type="component" value="Chromosome"/>
</dbReference>
<feature type="domain" description="Flagellar M-ring C-terminal" evidence="15">
    <location>
        <begin position="254"/>
        <end position="446"/>
    </location>
</feature>
<keyword evidence="10 12" id="KW-0975">Bacterial flagellum</keyword>
<sequence length="563" mass="66080">MNVNTKSQFKNNQNFKKLLILFNNRNYMLIITIIIIITMLFSIFFWYKSPNYGILYSNLSIEDKNEVIKKLEEMHVSYHLEKQSGTILVPNDKIYILRINLLKNGFPKSPYVGYELLDQERFGISQFNEQINYQRALEGELEKTIQQLNNIKHVTVHLSLPKSSLFLYEKKEPSAAISLIIDDNKKIEYEEIRAIVHLVSSSVSGLLLSKITIIDQYGHLLNQSGQGYNELNNACLNYTNTIEEKYSRKIEEILIPLFGVENIHAKVTVQVDFDSKDRMEEKYSPNYLNQGQSVRSRHVVSSTKNIKKKFLNKDNYHKNYNDTSSHILKNKNNLKNKIFVNNNYNYDKYHYIHPIKKPFDNDSKINSDYEDTVNYELNHTILHNKVNKGTIKRISAAVIINYLKLSNNRLVPLTPYKITKIKKLIKEVIGYSEQRGDSLEVVNSLFFLTNTTIKCNINKNLNNTLTNKISNNIHYVILTSIIILIIIIFKKQIARFISQKHNIKKNNNIKKDQLLNQNLINKNIFNNNDFYDKKYFTQEIQELRNSDTHIITKIIRHWINEKL</sequence>
<name>A0A455T9R8_9GAMM</name>
<dbReference type="PIRSF" id="PIRSF004862">
    <property type="entry name" value="FliF"/>
    <property type="match status" value="1"/>
</dbReference>
<dbReference type="AlphaFoldDB" id="A0A455T9R8"/>
<dbReference type="InterPro" id="IPR000067">
    <property type="entry name" value="FlgMring_FliF"/>
</dbReference>
<evidence type="ECO:0000313" key="16">
    <source>
        <dbReference type="EMBL" id="BBI01074.1"/>
    </source>
</evidence>
<dbReference type="GO" id="GO:0009431">
    <property type="term" value="C:bacterial-type flagellum basal body, MS ring"/>
    <property type="evidence" value="ECO:0007669"/>
    <property type="project" value="InterPro"/>
</dbReference>
<proteinExistence type="inferred from homology"/>
<feature type="transmembrane region" description="Helical" evidence="13">
    <location>
        <begin position="26"/>
        <end position="47"/>
    </location>
</feature>
<dbReference type="PANTHER" id="PTHR30046">
    <property type="entry name" value="FLAGELLAR M-RING PROTEIN"/>
    <property type="match status" value="1"/>
</dbReference>
<dbReference type="InterPro" id="IPR013556">
    <property type="entry name" value="Flag_M-ring_C"/>
</dbReference>
<comment type="similarity">
    <text evidence="4 12">Belongs to the FliF family.</text>
</comment>